<dbReference type="GO" id="GO:0003714">
    <property type="term" value="F:transcription corepressor activity"/>
    <property type="evidence" value="ECO:0007669"/>
    <property type="project" value="InterPro"/>
</dbReference>
<dbReference type="EMBL" id="DS547091">
    <property type="protein sequence ID" value="EDR15846.1"/>
    <property type="molecule type" value="Genomic_DNA"/>
</dbReference>
<dbReference type="Pfam" id="PF02671">
    <property type="entry name" value="PAH"/>
    <property type="match status" value="3"/>
</dbReference>
<evidence type="ECO:0000256" key="4">
    <source>
        <dbReference type="ARBA" id="ARBA00023242"/>
    </source>
</evidence>
<evidence type="ECO:0000256" key="3">
    <source>
        <dbReference type="ARBA" id="ARBA00022737"/>
    </source>
</evidence>
<evidence type="ECO:0000256" key="5">
    <source>
        <dbReference type="PROSITE-ProRule" id="PRU00810"/>
    </source>
</evidence>
<dbReference type="PROSITE" id="PS51477">
    <property type="entry name" value="PAH"/>
    <property type="match status" value="2"/>
</dbReference>
<sequence>MNPELGDRLADLAARSSETRSVLDPFHLMPQSPLTDLTNLPPHLSAPNDDPDPRPQTDTHPMPRASNTPTPAPPNDSPGASQPSSDVTGRPLNVTDALSYLDAVKMQFQDKPEVYNQFLDIMKDFKSQVIDTPGVIQRVSMLFNGNPYLIQGFNTFLPLGYRIDISVDPLDPNAITVTTPLGTTIQNTNSTSPIPRTGLGIPPPAVANPMLFLASTPTPHTILGGMTPRSLTPQVFQLAHGQPQFDPTFSPGFQNPTAAAASVLGNLNNKNPTVEKQPPGEFNHAIQYLNKIKARYSEDPNTYKQFLDILQTYQKEQKHLQDSQVYVQVQTLFKNDQDLLAEFKDFLPEAVGGGGGPSVPSVVPQVPAAGPASWPQPEASSSSPVAVPAKKSTQASKRKKRVVEKEPTPAPPTKVVPSRQTKKTKLQHNPDTGSPAFSPYVAPHSPPQYPHATSALQSHHIQSQPSLHLPGHSGNASADKLLFFDRAKKSLENREVYEEFLKLLGLFSKDIFDVNTLIERTRVFLGDGELMSEFKDLVGWDDRQESVENGPPGSIRTGPPVALAALPADDGEGPSYRRLLDSEVRLACSGRDELCRSVLNDVWVSHPTWASEEAQFVAHKKNSFEEALHKSEEERHEYHVQIEALTRTIAVLEPLSARIEDMTNEERSLFKLKSDFGGAGKSIYHRMIKRVYGKDSGLEIIQALQDCPSVAVPVVLARLKQKDEEWRRAQREWSRTWREVDSKNFYKSLDHQGISFKQNDKKNITAKYFVGDIEAIKSEQLSKEKFDFGSVEHQLEYTFYETSVLLDSLKMVYSFLDRSQAQYSAPERRSVEKFLRAFIPRLCNYPEAEFNAACGPLEGPHEDEAMHDINGHADGQRSGRRSIGSPHSAQSGGVPANDLRKKLLRTAQEKAAGRDAHASSGDSRPMSPSLEHLHASHSYDDSRAIPDIWIKDAGMRSELSPSSDVDHPLFVNTTFYTLLRLLQLLYSRLLMCKEIGSQLALQQHAPLLANVVAVDLGLDDPNGPSAVLAQTMEVLGRDSSEGANVVYMYLLSACEKLFDNELDQATFEEHMRWFFGTKAYHLFTLDKLITALIKQVQTIISDNKCQELWTLLQAAQNSDRLSQQDIIRYRREAERHVGQDDHLYRLQWVRESKCIHVSLVGADDPSIPTDGLAISRWQGYLNTFVMTYPTEWLPAAHTKEKRSPVMLKRCVRANSDSIASTTKIEGYMKIRVRLPTYKMVYESGSEDFLWRKRGAEEWRVLEERDRARKEERGKCCWLQCA</sequence>
<feature type="region of interest" description="Disordered" evidence="6">
    <location>
        <begin position="358"/>
        <end position="472"/>
    </location>
</feature>
<dbReference type="PANTHER" id="PTHR12346:SF0">
    <property type="entry name" value="SIN3A, ISOFORM G"/>
    <property type="match status" value="1"/>
</dbReference>
<feature type="region of interest" description="Disordered" evidence="6">
    <location>
        <begin position="1"/>
        <end position="91"/>
    </location>
</feature>
<dbReference type="STRING" id="486041.B0CRM8"/>
<dbReference type="FunFam" id="1.20.1160.11:FF:000001">
    <property type="entry name" value="Paired amphipathic helix protein Sin3"/>
    <property type="match status" value="1"/>
</dbReference>
<dbReference type="PANTHER" id="PTHR12346">
    <property type="entry name" value="SIN3B-RELATED"/>
    <property type="match status" value="1"/>
</dbReference>
<feature type="compositionally biased region" description="Basic and acidic residues" evidence="6">
    <location>
        <begin position="859"/>
        <end position="877"/>
    </location>
</feature>
<dbReference type="SUPFAM" id="SSF47762">
    <property type="entry name" value="PAH2 domain"/>
    <property type="match status" value="3"/>
</dbReference>
<dbReference type="GO" id="GO:0000122">
    <property type="term" value="P:negative regulation of transcription by RNA polymerase II"/>
    <property type="evidence" value="ECO:0007669"/>
    <property type="project" value="TreeGrafter"/>
</dbReference>
<dbReference type="GeneID" id="6069163"/>
<name>B0CRM8_LACBS</name>
<dbReference type="Proteomes" id="UP000001194">
    <property type="component" value="Unassembled WGS sequence"/>
</dbReference>
<protein>
    <submittedName>
        <fullName evidence="8">Histone deacetylase complex, SIN3 component</fullName>
    </submittedName>
</protein>
<dbReference type="Pfam" id="PF08295">
    <property type="entry name" value="Sin3_corepress"/>
    <property type="match status" value="1"/>
</dbReference>
<evidence type="ECO:0000256" key="1">
    <source>
        <dbReference type="ARBA" id="ARBA00004123"/>
    </source>
</evidence>
<keyword evidence="3" id="KW-0677">Repeat</keyword>
<evidence type="ECO:0000313" key="8">
    <source>
        <dbReference type="EMBL" id="EDR15846.1"/>
    </source>
</evidence>
<dbReference type="Pfam" id="PF16879">
    <property type="entry name" value="Sin3a_C"/>
    <property type="match status" value="1"/>
</dbReference>
<dbReference type="InParanoid" id="B0CRM8"/>
<evidence type="ECO:0000259" key="7">
    <source>
        <dbReference type="SMART" id="SM00761"/>
    </source>
</evidence>
<feature type="compositionally biased region" description="Polar residues" evidence="6">
    <location>
        <begin position="454"/>
        <end position="466"/>
    </location>
</feature>
<evidence type="ECO:0000256" key="6">
    <source>
        <dbReference type="SAM" id="MobiDB-lite"/>
    </source>
</evidence>
<dbReference type="GO" id="GO:0033698">
    <property type="term" value="C:Rpd3L complex"/>
    <property type="evidence" value="ECO:0007669"/>
    <property type="project" value="UniProtKB-ARBA"/>
</dbReference>
<dbReference type="InterPro" id="IPR039774">
    <property type="entry name" value="Sin3-like"/>
</dbReference>
<dbReference type="RefSeq" id="XP_001874054.1">
    <property type="nucleotide sequence ID" value="XM_001874019.1"/>
</dbReference>
<dbReference type="FunFam" id="1.20.1160.11:FF:000003">
    <property type="entry name" value="Paired amphipathic helix SIN3-like protein"/>
    <property type="match status" value="1"/>
</dbReference>
<keyword evidence="9" id="KW-1185">Reference proteome</keyword>
<accession>B0CRM8</accession>
<evidence type="ECO:0000313" key="9">
    <source>
        <dbReference type="Proteomes" id="UP000001194"/>
    </source>
</evidence>
<feature type="compositionally biased region" description="Basic and acidic residues" evidence="6">
    <location>
        <begin position="907"/>
        <end position="917"/>
    </location>
</feature>
<dbReference type="SMART" id="SM00761">
    <property type="entry name" value="HDAC_interact"/>
    <property type="match status" value="1"/>
</dbReference>
<evidence type="ECO:0000256" key="2">
    <source>
        <dbReference type="ARBA" id="ARBA00022491"/>
    </source>
</evidence>
<dbReference type="OrthoDB" id="10265969at2759"/>
<comment type="subcellular location">
    <subcellularLocation>
        <location evidence="1 5">Nucleus</location>
    </subcellularLocation>
</comment>
<dbReference type="InterPro" id="IPR013194">
    <property type="entry name" value="HDAC_interact_dom"/>
</dbReference>
<reference evidence="8 9" key="1">
    <citation type="journal article" date="2008" name="Nature">
        <title>The genome of Laccaria bicolor provides insights into mycorrhizal symbiosis.</title>
        <authorList>
            <person name="Martin F."/>
            <person name="Aerts A."/>
            <person name="Ahren D."/>
            <person name="Brun A."/>
            <person name="Danchin E.G.J."/>
            <person name="Duchaussoy F."/>
            <person name="Gibon J."/>
            <person name="Kohler A."/>
            <person name="Lindquist E."/>
            <person name="Pereda V."/>
            <person name="Salamov A."/>
            <person name="Shapiro H.J."/>
            <person name="Wuyts J."/>
            <person name="Blaudez D."/>
            <person name="Buee M."/>
            <person name="Brokstein P."/>
            <person name="Canbaeck B."/>
            <person name="Cohen D."/>
            <person name="Courty P.E."/>
            <person name="Coutinho P.M."/>
            <person name="Delaruelle C."/>
            <person name="Detter J.C."/>
            <person name="Deveau A."/>
            <person name="DiFazio S."/>
            <person name="Duplessis S."/>
            <person name="Fraissinet-Tachet L."/>
            <person name="Lucic E."/>
            <person name="Frey-Klett P."/>
            <person name="Fourrey C."/>
            <person name="Feussner I."/>
            <person name="Gay G."/>
            <person name="Grimwood J."/>
            <person name="Hoegger P.J."/>
            <person name="Jain P."/>
            <person name="Kilaru S."/>
            <person name="Labbe J."/>
            <person name="Lin Y.C."/>
            <person name="Legue V."/>
            <person name="Le Tacon F."/>
            <person name="Marmeisse R."/>
            <person name="Melayah D."/>
            <person name="Montanini B."/>
            <person name="Muratet M."/>
            <person name="Nehls U."/>
            <person name="Niculita-Hirzel H."/>
            <person name="Oudot-Le Secq M.P."/>
            <person name="Peter M."/>
            <person name="Quesneville H."/>
            <person name="Rajashekar B."/>
            <person name="Reich M."/>
            <person name="Rouhier N."/>
            <person name="Schmutz J."/>
            <person name="Yin T."/>
            <person name="Chalot M."/>
            <person name="Henrissat B."/>
            <person name="Kuees U."/>
            <person name="Lucas S."/>
            <person name="Van de Peer Y."/>
            <person name="Podila G.K."/>
            <person name="Polle A."/>
            <person name="Pukkila P.J."/>
            <person name="Richardson P.M."/>
            <person name="Rouze P."/>
            <person name="Sanders I.R."/>
            <person name="Stajich J.E."/>
            <person name="Tunlid A."/>
            <person name="Tuskan G."/>
            <person name="Grigoriev I.V."/>
        </authorList>
    </citation>
    <scope>NUCLEOTIDE SEQUENCE [LARGE SCALE GENOMIC DNA]</scope>
    <source>
        <strain evidence="9">S238N-H82 / ATCC MYA-4686</strain>
    </source>
</reference>
<dbReference type="InterPro" id="IPR031693">
    <property type="entry name" value="Sin3_C"/>
</dbReference>
<feature type="region of interest" description="Disordered" evidence="6">
    <location>
        <begin position="859"/>
        <end position="938"/>
    </location>
</feature>
<dbReference type="HOGENOM" id="CLU_001360_2_2_1"/>
<feature type="compositionally biased region" description="Low complexity" evidence="6">
    <location>
        <begin position="358"/>
        <end position="392"/>
    </location>
</feature>
<organism evidence="9">
    <name type="scientific">Laccaria bicolor (strain S238N-H82 / ATCC MYA-4686)</name>
    <name type="common">Bicoloured deceiver</name>
    <name type="synonym">Laccaria laccata var. bicolor</name>
    <dbReference type="NCBI Taxonomy" id="486041"/>
    <lineage>
        <taxon>Eukaryota</taxon>
        <taxon>Fungi</taxon>
        <taxon>Dikarya</taxon>
        <taxon>Basidiomycota</taxon>
        <taxon>Agaricomycotina</taxon>
        <taxon>Agaricomycetes</taxon>
        <taxon>Agaricomycetidae</taxon>
        <taxon>Agaricales</taxon>
        <taxon>Agaricineae</taxon>
        <taxon>Hydnangiaceae</taxon>
        <taxon>Laccaria</taxon>
    </lineage>
</organism>
<feature type="domain" description="Histone deacetylase interacting" evidence="7">
    <location>
        <begin position="570"/>
        <end position="669"/>
    </location>
</feature>
<feature type="compositionally biased region" description="Basic and acidic residues" evidence="6">
    <location>
        <begin position="1"/>
        <end position="10"/>
    </location>
</feature>
<keyword evidence="2" id="KW-0678">Repressor</keyword>
<keyword evidence="4 5" id="KW-0539">Nucleus</keyword>
<dbReference type="Gene3D" id="1.20.1160.11">
    <property type="entry name" value="Paired amphipathic helix"/>
    <property type="match status" value="3"/>
</dbReference>
<feature type="compositionally biased region" description="Polar residues" evidence="6">
    <location>
        <begin position="78"/>
        <end position="87"/>
    </location>
</feature>
<proteinExistence type="predicted"/>
<gene>
    <name evidence="8" type="primary">SNT16201</name>
    <name evidence="8" type="ORF">LACBIDRAFT_291720</name>
</gene>
<dbReference type="GO" id="GO:0010628">
    <property type="term" value="P:positive regulation of gene expression"/>
    <property type="evidence" value="ECO:0007669"/>
    <property type="project" value="UniProtKB-ARBA"/>
</dbReference>
<dbReference type="KEGG" id="lbc:LACBIDRAFT_291720"/>
<dbReference type="FunCoup" id="B0CRM8">
    <property type="interactions" value="617"/>
</dbReference>
<dbReference type="InterPro" id="IPR036600">
    <property type="entry name" value="PAH_sf"/>
</dbReference>
<dbReference type="InterPro" id="IPR003822">
    <property type="entry name" value="PAH"/>
</dbReference>